<name>A0A0B5IXW3_9VIRU</name>
<keyword evidence="1" id="KW-0472">Membrane</keyword>
<keyword evidence="1" id="KW-1133">Transmembrane helix</keyword>
<dbReference type="Proteomes" id="UP000202511">
    <property type="component" value="Segment"/>
</dbReference>
<protein>
    <submittedName>
        <fullName evidence="2">Uncharacterized protein</fullName>
    </submittedName>
</protein>
<sequence length="129" mass="14858">MSERQWLIPVSFSYFLSVNFYVKKYKTEKRIIAFFTTDHGRCALSCHMAVGLPLLVALGVRCQAVRIFFRISRPPSRTVVGLHCTAILCRWRRLLRASCPTSTWTIFTPPWLTRAVCVSCRQVLAFART</sequence>
<keyword evidence="1" id="KW-0812">Transmembrane</keyword>
<reference evidence="2 3" key="1">
    <citation type="journal article" date="2015" name="Parasitol. Res.">
        <title>Viruses in close associations with free-living amoebae.</title>
        <authorList>
            <person name="Scheid P."/>
        </authorList>
    </citation>
    <scope>NUCLEOTIDE SEQUENCE [LARGE SCALE GENOMIC DNA]</scope>
    <source>
        <strain evidence="2">KlaHel</strain>
    </source>
</reference>
<proteinExistence type="predicted"/>
<dbReference type="KEGG" id="vg:23462555"/>
<accession>A0A0B5IXW3</accession>
<dbReference type="GeneID" id="23462555"/>
<organism evidence="2 3">
    <name type="scientific">Pandoravirus inopinatum</name>
    <dbReference type="NCBI Taxonomy" id="1605721"/>
    <lineage>
        <taxon>Viruses</taxon>
        <taxon>Pandoravirus</taxon>
    </lineage>
</organism>
<dbReference type="EMBL" id="KP136319">
    <property type="protein sequence ID" value="AJF97638.1"/>
    <property type="molecule type" value="Genomic_DNA"/>
</dbReference>
<evidence type="ECO:0000313" key="2">
    <source>
        <dbReference type="EMBL" id="AJF97638.1"/>
    </source>
</evidence>
<feature type="transmembrane region" description="Helical" evidence="1">
    <location>
        <begin position="6"/>
        <end position="22"/>
    </location>
</feature>
<evidence type="ECO:0000313" key="3">
    <source>
        <dbReference type="Proteomes" id="UP000202511"/>
    </source>
</evidence>
<dbReference type="RefSeq" id="YP_009119873.1">
    <property type="nucleotide sequence ID" value="NC_026440.1"/>
</dbReference>
<evidence type="ECO:0000256" key="1">
    <source>
        <dbReference type="SAM" id="Phobius"/>
    </source>
</evidence>